<sequence length="354" mass="39210">MADALLSALENTPTLQILTIGDSALSGSCSFRYRISQFDYPSVSPTAAPILQRLFAPVEWAERLVPGRPIKVLKVYGSPVVGGKILSLDILWPLSATSVPLERLSLPIFGYSPILSVIGDYFPQLKDLFLIVPDVGIDEFPASPSTEPSELDHDDDDGDDVESVITAEPVTTVPVVSQEDNAWHPFVEPPFADLPSELAKVRCRVHRGLETAPKGVLPPDQVAPSYFSPPPSPRLRREGAEDVTASINTLPGMVHYAATHPGEWPLPSTLEDLTLVQTAPLRGKLQTPFYPHQERNVVLLLAKTYPNLRTVTWWVGAAHRWNRPVHTNDQWEVEIVPDWQLWGFHSESLAFKLQ</sequence>
<dbReference type="Proteomes" id="UP000541558">
    <property type="component" value="Unassembled WGS sequence"/>
</dbReference>
<feature type="region of interest" description="Disordered" evidence="1">
    <location>
        <begin position="212"/>
        <end position="237"/>
    </location>
</feature>
<dbReference type="EMBL" id="JAACJK010000224">
    <property type="protein sequence ID" value="KAF5313394.1"/>
    <property type="molecule type" value="Genomic_DNA"/>
</dbReference>
<reference evidence="2 3" key="1">
    <citation type="journal article" date="2020" name="ISME J.">
        <title>Uncovering the hidden diversity of litter-decomposition mechanisms in mushroom-forming fungi.</title>
        <authorList>
            <person name="Floudas D."/>
            <person name="Bentzer J."/>
            <person name="Ahren D."/>
            <person name="Johansson T."/>
            <person name="Persson P."/>
            <person name="Tunlid A."/>
        </authorList>
    </citation>
    <scope>NUCLEOTIDE SEQUENCE [LARGE SCALE GENOMIC DNA]</scope>
    <source>
        <strain evidence="2 3">CBS 175.51</strain>
    </source>
</reference>
<evidence type="ECO:0000313" key="3">
    <source>
        <dbReference type="Proteomes" id="UP000541558"/>
    </source>
</evidence>
<protein>
    <submittedName>
        <fullName evidence="2">Uncharacterized protein</fullName>
    </submittedName>
</protein>
<accession>A0A8H5EV02</accession>
<dbReference type="AlphaFoldDB" id="A0A8H5EV02"/>
<evidence type="ECO:0000313" key="2">
    <source>
        <dbReference type="EMBL" id="KAF5313394.1"/>
    </source>
</evidence>
<comment type="caution">
    <text evidence="2">The sequence shown here is derived from an EMBL/GenBank/DDBJ whole genome shotgun (WGS) entry which is preliminary data.</text>
</comment>
<evidence type="ECO:0000256" key="1">
    <source>
        <dbReference type="SAM" id="MobiDB-lite"/>
    </source>
</evidence>
<name>A0A8H5EV02_9AGAR</name>
<gene>
    <name evidence="2" type="ORF">D9611_008559</name>
</gene>
<keyword evidence="3" id="KW-1185">Reference proteome</keyword>
<proteinExistence type="predicted"/>
<organism evidence="2 3">
    <name type="scientific">Ephemerocybe angulata</name>
    <dbReference type="NCBI Taxonomy" id="980116"/>
    <lineage>
        <taxon>Eukaryota</taxon>
        <taxon>Fungi</taxon>
        <taxon>Dikarya</taxon>
        <taxon>Basidiomycota</taxon>
        <taxon>Agaricomycotina</taxon>
        <taxon>Agaricomycetes</taxon>
        <taxon>Agaricomycetidae</taxon>
        <taxon>Agaricales</taxon>
        <taxon>Agaricineae</taxon>
        <taxon>Psathyrellaceae</taxon>
        <taxon>Ephemerocybe</taxon>
    </lineage>
</organism>